<dbReference type="AlphaFoldDB" id="X0U0J9"/>
<comment type="caution">
    <text evidence="1">The sequence shown here is derived from an EMBL/GenBank/DDBJ whole genome shotgun (WGS) entry which is preliminary data.</text>
</comment>
<reference evidence="1" key="1">
    <citation type="journal article" date="2014" name="Front. Microbiol.">
        <title>High frequency of phylogenetically diverse reductive dehalogenase-homologous genes in deep subseafloor sedimentary metagenomes.</title>
        <authorList>
            <person name="Kawai M."/>
            <person name="Futagami T."/>
            <person name="Toyoda A."/>
            <person name="Takaki Y."/>
            <person name="Nishi S."/>
            <person name="Hori S."/>
            <person name="Arai W."/>
            <person name="Tsubouchi T."/>
            <person name="Morono Y."/>
            <person name="Uchiyama I."/>
            <person name="Ito T."/>
            <person name="Fujiyama A."/>
            <person name="Inagaki F."/>
            <person name="Takami H."/>
        </authorList>
    </citation>
    <scope>NUCLEOTIDE SEQUENCE</scope>
    <source>
        <strain evidence="1">Expedition CK06-06</strain>
    </source>
</reference>
<proteinExistence type="predicted"/>
<accession>X0U0J9</accession>
<protein>
    <submittedName>
        <fullName evidence="1">Uncharacterized protein</fullName>
    </submittedName>
</protein>
<gene>
    <name evidence="1" type="ORF">S01H1_20200</name>
</gene>
<dbReference type="EMBL" id="BARS01011019">
    <property type="protein sequence ID" value="GAF99014.1"/>
    <property type="molecule type" value="Genomic_DNA"/>
</dbReference>
<organism evidence="1">
    <name type="scientific">marine sediment metagenome</name>
    <dbReference type="NCBI Taxonomy" id="412755"/>
    <lineage>
        <taxon>unclassified sequences</taxon>
        <taxon>metagenomes</taxon>
        <taxon>ecological metagenomes</taxon>
    </lineage>
</organism>
<name>X0U0J9_9ZZZZ</name>
<sequence length="77" mass="8548">MITEKDVGVIAVTKCAHKQPATPAKKAPKAKAIMRVLERGIPKHSAAISFSRIASMLRPNEECLTFQQTYIVMTTHR</sequence>
<evidence type="ECO:0000313" key="1">
    <source>
        <dbReference type="EMBL" id="GAF99014.1"/>
    </source>
</evidence>